<dbReference type="Proteomes" id="UP001162992">
    <property type="component" value="Chromosome 2"/>
</dbReference>
<reference evidence="2" key="1">
    <citation type="journal article" date="2024" name="Proc. Natl. Acad. Sci. U.S.A.">
        <title>Extraordinary preservation of gene collinearity over three hundred million years revealed in homosporous lycophytes.</title>
        <authorList>
            <person name="Li C."/>
            <person name="Wickell D."/>
            <person name="Kuo L.Y."/>
            <person name="Chen X."/>
            <person name="Nie B."/>
            <person name="Liao X."/>
            <person name="Peng D."/>
            <person name="Ji J."/>
            <person name="Jenkins J."/>
            <person name="Williams M."/>
            <person name="Shu S."/>
            <person name="Plott C."/>
            <person name="Barry K."/>
            <person name="Rajasekar S."/>
            <person name="Grimwood J."/>
            <person name="Han X."/>
            <person name="Sun S."/>
            <person name="Hou Z."/>
            <person name="He W."/>
            <person name="Dai G."/>
            <person name="Sun C."/>
            <person name="Schmutz J."/>
            <person name="Leebens-Mack J.H."/>
            <person name="Li F.W."/>
            <person name="Wang L."/>
        </authorList>
    </citation>
    <scope>NUCLEOTIDE SEQUENCE [LARGE SCALE GENOMIC DNA]</scope>
    <source>
        <strain evidence="2">cv. PW_Plant_1</strain>
    </source>
</reference>
<dbReference type="EMBL" id="CM055093">
    <property type="protein sequence ID" value="KAJ7566924.1"/>
    <property type="molecule type" value="Genomic_DNA"/>
</dbReference>
<keyword evidence="2" id="KW-1185">Reference proteome</keyword>
<accession>A0ACC2EJY9</accession>
<protein>
    <submittedName>
        <fullName evidence="1">Uncharacterized protein</fullName>
    </submittedName>
</protein>
<comment type="caution">
    <text evidence="1">The sequence shown here is derived from an EMBL/GenBank/DDBJ whole genome shotgun (WGS) entry which is preliminary data.</text>
</comment>
<sequence length="186" mass="21044">MSAGRQACLCGIAPAWILPVLPPCCNGGRSVLVPLHNNITHQQPKRKKIIAAFFKQPPIPIPTAARFEKKRCRSFRAFTPLAGSGPYSSSDYIEEYPSLARFDVEYPNDENLFLATWKFMISILKEMAMFLKEQPEQIKYIEWPSFKVTVKLAILTLGIVILLTIFLTTVDSTFSFLFARSVHHPP</sequence>
<organism evidence="1 2">
    <name type="scientific">Diphasiastrum complanatum</name>
    <name type="common">Issler's clubmoss</name>
    <name type="synonym">Lycopodium complanatum</name>
    <dbReference type="NCBI Taxonomy" id="34168"/>
    <lineage>
        <taxon>Eukaryota</taxon>
        <taxon>Viridiplantae</taxon>
        <taxon>Streptophyta</taxon>
        <taxon>Embryophyta</taxon>
        <taxon>Tracheophyta</taxon>
        <taxon>Lycopodiopsida</taxon>
        <taxon>Lycopodiales</taxon>
        <taxon>Lycopodiaceae</taxon>
        <taxon>Lycopodioideae</taxon>
        <taxon>Diphasiastrum</taxon>
    </lineage>
</organism>
<proteinExistence type="predicted"/>
<gene>
    <name evidence="1" type="ORF">O6H91_02G124300</name>
</gene>
<evidence type="ECO:0000313" key="1">
    <source>
        <dbReference type="EMBL" id="KAJ7566924.1"/>
    </source>
</evidence>
<name>A0ACC2EJY9_DIPCM</name>
<evidence type="ECO:0000313" key="2">
    <source>
        <dbReference type="Proteomes" id="UP001162992"/>
    </source>
</evidence>